<evidence type="ECO:0000313" key="2">
    <source>
        <dbReference type="Proteomes" id="UP000030762"/>
    </source>
</evidence>
<organism evidence="1 2">
    <name type="scientific">Saprolegnia diclina (strain VS20)</name>
    <dbReference type="NCBI Taxonomy" id="1156394"/>
    <lineage>
        <taxon>Eukaryota</taxon>
        <taxon>Sar</taxon>
        <taxon>Stramenopiles</taxon>
        <taxon>Oomycota</taxon>
        <taxon>Saprolegniomycetes</taxon>
        <taxon>Saprolegniales</taxon>
        <taxon>Saprolegniaceae</taxon>
        <taxon>Saprolegnia</taxon>
    </lineage>
</organism>
<reference evidence="1 2" key="1">
    <citation type="submission" date="2012-04" db="EMBL/GenBank/DDBJ databases">
        <title>The Genome Sequence of Saprolegnia declina VS20.</title>
        <authorList>
            <consortium name="The Broad Institute Genome Sequencing Platform"/>
            <person name="Russ C."/>
            <person name="Nusbaum C."/>
            <person name="Tyler B."/>
            <person name="van West P."/>
            <person name="Dieguez-Uribeondo J."/>
            <person name="de Bruijn I."/>
            <person name="Tripathy S."/>
            <person name="Jiang R."/>
            <person name="Young S.K."/>
            <person name="Zeng Q."/>
            <person name="Gargeya S."/>
            <person name="Fitzgerald M."/>
            <person name="Haas B."/>
            <person name="Abouelleil A."/>
            <person name="Alvarado L."/>
            <person name="Arachchi H.M."/>
            <person name="Berlin A."/>
            <person name="Chapman S.B."/>
            <person name="Goldberg J."/>
            <person name="Griggs A."/>
            <person name="Gujja S."/>
            <person name="Hansen M."/>
            <person name="Howarth C."/>
            <person name="Imamovic A."/>
            <person name="Larimer J."/>
            <person name="McCowen C."/>
            <person name="Montmayeur A."/>
            <person name="Murphy C."/>
            <person name="Neiman D."/>
            <person name="Pearson M."/>
            <person name="Priest M."/>
            <person name="Roberts A."/>
            <person name="Saif S."/>
            <person name="Shea T."/>
            <person name="Sisk P."/>
            <person name="Sykes S."/>
            <person name="Wortman J."/>
            <person name="Nusbaum C."/>
            <person name="Birren B."/>
        </authorList>
    </citation>
    <scope>NUCLEOTIDE SEQUENCE [LARGE SCALE GENOMIC DNA]</scope>
    <source>
        <strain evidence="1 2">VS20</strain>
    </source>
</reference>
<dbReference type="VEuPathDB" id="FungiDB:SDRG_14672"/>
<evidence type="ECO:0000313" key="1">
    <source>
        <dbReference type="EMBL" id="EQC27623.1"/>
    </source>
</evidence>
<gene>
    <name evidence="1" type="ORF">SDRG_14672</name>
</gene>
<accession>T0R6B1</accession>
<name>T0R6B1_SAPDV</name>
<keyword evidence="2" id="KW-1185">Reference proteome</keyword>
<evidence type="ECO:0008006" key="3">
    <source>
        <dbReference type="Google" id="ProtNLM"/>
    </source>
</evidence>
<dbReference type="GeneID" id="19955399"/>
<dbReference type="RefSeq" id="XP_008619043.1">
    <property type="nucleotide sequence ID" value="XM_008620821.1"/>
</dbReference>
<protein>
    <recommendedName>
        <fullName evidence="3">DUF4162 domain-containing protein</fullName>
    </recommendedName>
</protein>
<proteinExistence type="predicted"/>
<sequence length="142" mass="15879">MADVARHVLENETLTEEERDAWVDLRVKGHDELVQAAGLLPPPSTLPVEGATVADYVYAWRLEKDCAALIERLTARVGPTRVLEQFGTLVAFEVDRQSASNVTLADLFELLEGAKHELRIERYSISELALDQVFHHLTDPST</sequence>
<dbReference type="Proteomes" id="UP000030762">
    <property type="component" value="Unassembled WGS sequence"/>
</dbReference>
<dbReference type="AlphaFoldDB" id="T0R6B1"/>
<dbReference type="InParanoid" id="T0R6B1"/>
<dbReference type="EMBL" id="JH767206">
    <property type="protein sequence ID" value="EQC27623.1"/>
    <property type="molecule type" value="Genomic_DNA"/>
</dbReference>